<keyword evidence="4" id="KW-0963">Cytoplasm</keyword>
<keyword evidence="6" id="KW-0539">Nucleus</keyword>
<keyword evidence="9" id="KW-1185">Reference proteome</keyword>
<dbReference type="AlphaFoldDB" id="A0A6H0XIQ5"/>
<feature type="region of interest" description="Disordered" evidence="7">
    <location>
        <begin position="138"/>
        <end position="186"/>
    </location>
</feature>
<evidence type="ECO:0000256" key="6">
    <source>
        <dbReference type="ARBA" id="ARBA00023242"/>
    </source>
</evidence>
<dbReference type="PANTHER" id="PTHR28280">
    <property type="entry name" value="SHUTTLING PRE-60S FACTOR ECM1"/>
    <property type="match status" value="1"/>
</dbReference>
<dbReference type="EMBL" id="CP051139">
    <property type="protein sequence ID" value="QIW94518.1"/>
    <property type="molecule type" value="Genomic_DNA"/>
</dbReference>
<dbReference type="GO" id="GO:0005730">
    <property type="term" value="C:nucleolus"/>
    <property type="evidence" value="ECO:0007669"/>
    <property type="project" value="TreeGrafter"/>
</dbReference>
<organism evidence="8 9">
    <name type="scientific">Peltaster fructicola</name>
    <dbReference type="NCBI Taxonomy" id="286661"/>
    <lineage>
        <taxon>Eukaryota</taxon>
        <taxon>Fungi</taxon>
        <taxon>Dikarya</taxon>
        <taxon>Ascomycota</taxon>
        <taxon>Pezizomycotina</taxon>
        <taxon>Dothideomycetes</taxon>
        <taxon>Dothideomycetes incertae sedis</taxon>
        <taxon>Peltaster</taxon>
    </lineage>
</organism>
<evidence type="ECO:0000256" key="5">
    <source>
        <dbReference type="ARBA" id="ARBA00022517"/>
    </source>
</evidence>
<protein>
    <recommendedName>
        <fullName evidence="10">Alb1-domain-containing protein</fullName>
    </recommendedName>
</protein>
<evidence type="ECO:0000313" key="9">
    <source>
        <dbReference type="Proteomes" id="UP000503462"/>
    </source>
</evidence>
<sequence>MAKIAKPKKREASVHSRAYRRNATPPTEVANKPGKNTADENEHWMYNAQNAGVHKKTKTRKGATRQQHARHAKALEKADRNSAVLENKVAKSKLRGKQIQARAKDWDELNEELVVKVDKKDTVNGSDKDALVAMDGVEEQPPMEPQAIEQNNTATVEQESSSGPVLAPVQESQQGGVAVDEPDVIT</sequence>
<evidence type="ECO:0000256" key="7">
    <source>
        <dbReference type="SAM" id="MobiDB-lite"/>
    </source>
</evidence>
<dbReference type="GO" id="GO:0000055">
    <property type="term" value="P:ribosomal large subunit export from nucleus"/>
    <property type="evidence" value="ECO:0007669"/>
    <property type="project" value="TreeGrafter"/>
</dbReference>
<dbReference type="Pfam" id="PF09135">
    <property type="entry name" value="Alb1"/>
    <property type="match status" value="1"/>
</dbReference>
<evidence type="ECO:0008006" key="10">
    <source>
        <dbReference type="Google" id="ProtNLM"/>
    </source>
</evidence>
<feature type="region of interest" description="Disordered" evidence="7">
    <location>
        <begin position="1"/>
        <end position="41"/>
    </location>
</feature>
<keyword evidence="5" id="KW-0690">Ribosome biogenesis</keyword>
<dbReference type="Proteomes" id="UP000503462">
    <property type="component" value="Chromosome 1"/>
</dbReference>
<dbReference type="PANTHER" id="PTHR28280:SF1">
    <property type="entry name" value="SHUTTLING PRE-60S FACTOR ECM1"/>
    <property type="match status" value="1"/>
</dbReference>
<evidence type="ECO:0000313" key="8">
    <source>
        <dbReference type="EMBL" id="QIW94518.1"/>
    </source>
</evidence>
<dbReference type="GO" id="GO:0005737">
    <property type="term" value="C:cytoplasm"/>
    <property type="evidence" value="ECO:0007669"/>
    <property type="project" value="UniProtKB-SubCell"/>
</dbReference>
<evidence type="ECO:0000256" key="3">
    <source>
        <dbReference type="ARBA" id="ARBA00022448"/>
    </source>
</evidence>
<keyword evidence="3" id="KW-0813">Transport</keyword>
<comment type="subcellular location">
    <subcellularLocation>
        <location evidence="2">Cytoplasm</location>
    </subcellularLocation>
    <subcellularLocation>
        <location evidence="1">Nucleus</location>
    </subcellularLocation>
</comment>
<evidence type="ECO:0000256" key="2">
    <source>
        <dbReference type="ARBA" id="ARBA00004496"/>
    </source>
</evidence>
<feature type="compositionally biased region" description="Polar residues" evidence="7">
    <location>
        <begin position="148"/>
        <end position="163"/>
    </location>
</feature>
<proteinExistence type="predicted"/>
<dbReference type="InterPro" id="IPR053278">
    <property type="entry name" value="Pre-60S_factor_ECM1"/>
</dbReference>
<dbReference type="GO" id="GO:0030687">
    <property type="term" value="C:preribosome, large subunit precursor"/>
    <property type="evidence" value="ECO:0007669"/>
    <property type="project" value="TreeGrafter"/>
</dbReference>
<name>A0A6H0XIQ5_9PEZI</name>
<dbReference type="InterPro" id="IPR022784">
    <property type="entry name" value="Ribosome_bgen_Alb1"/>
</dbReference>
<accession>A0A6H0XIQ5</accession>
<reference evidence="8 9" key="1">
    <citation type="journal article" date="2016" name="Sci. Rep.">
        <title>Peltaster fructicola genome reveals evolution from an invasive phytopathogen to an ectophytic parasite.</title>
        <authorList>
            <person name="Xu C."/>
            <person name="Chen H."/>
            <person name="Gleason M.L."/>
            <person name="Xu J.R."/>
            <person name="Liu H."/>
            <person name="Zhang R."/>
            <person name="Sun G."/>
        </authorList>
    </citation>
    <scope>NUCLEOTIDE SEQUENCE [LARGE SCALE GENOMIC DNA]</scope>
    <source>
        <strain evidence="8 9">LNHT1506</strain>
    </source>
</reference>
<evidence type="ECO:0000256" key="4">
    <source>
        <dbReference type="ARBA" id="ARBA00022490"/>
    </source>
</evidence>
<evidence type="ECO:0000256" key="1">
    <source>
        <dbReference type="ARBA" id="ARBA00004123"/>
    </source>
</evidence>
<dbReference type="OrthoDB" id="5304887at2759"/>
<gene>
    <name evidence="8" type="ORF">AMS68_000036</name>
</gene>